<name>A0A1I0CKE2_9RHOB</name>
<feature type="transmembrane region" description="Helical" evidence="1">
    <location>
        <begin position="6"/>
        <end position="29"/>
    </location>
</feature>
<dbReference type="OrthoDB" id="8601734at2"/>
<gene>
    <name evidence="2" type="ORF">SAMN04489858_103351</name>
</gene>
<evidence type="ECO:0000256" key="1">
    <source>
        <dbReference type="SAM" id="Phobius"/>
    </source>
</evidence>
<dbReference type="EMBL" id="FOHO01000003">
    <property type="protein sequence ID" value="SET19919.1"/>
    <property type="molecule type" value="Genomic_DNA"/>
</dbReference>
<evidence type="ECO:0000313" key="3">
    <source>
        <dbReference type="Proteomes" id="UP000199180"/>
    </source>
</evidence>
<keyword evidence="1" id="KW-1133">Transmembrane helix</keyword>
<protein>
    <submittedName>
        <fullName evidence="2">Uncharacterized protein</fullName>
    </submittedName>
</protein>
<organism evidence="2 3">
    <name type="scientific">Paracoccus homiensis</name>
    <dbReference type="NCBI Taxonomy" id="364199"/>
    <lineage>
        <taxon>Bacteria</taxon>
        <taxon>Pseudomonadati</taxon>
        <taxon>Pseudomonadota</taxon>
        <taxon>Alphaproteobacteria</taxon>
        <taxon>Rhodobacterales</taxon>
        <taxon>Paracoccaceae</taxon>
        <taxon>Paracoccus</taxon>
    </lineage>
</organism>
<dbReference type="AlphaFoldDB" id="A0A1I0CKE2"/>
<feature type="transmembrane region" description="Helical" evidence="1">
    <location>
        <begin position="36"/>
        <end position="55"/>
    </location>
</feature>
<keyword evidence="1" id="KW-0812">Transmembrane</keyword>
<dbReference type="STRING" id="364199.SAMN04489858_103351"/>
<proteinExistence type="predicted"/>
<reference evidence="2 3" key="1">
    <citation type="submission" date="2016-10" db="EMBL/GenBank/DDBJ databases">
        <authorList>
            <person name="de Groot N.N."/>
        </authorList>
    </citation>
    <scope>NUCLEOTIDE SEQUENCE [LARGE SCALE GENOMIC DNA]</scope>
    <source>
        <strain evidence="2 3">DSM 17862</strain>
    </source>
</reference>
<keyword evidence="3" id="KW-1185">Reference proteome</keyword>
<accession>A0A1I0CKE2</accession>
<evidence type="ECO:0000313" key="2">
    <source>
        <dbReference type="EMBL" id="SET19919.1"/>
    </source>
</evidence>
<dbReference type="RefSeq" id="WP_090733378.1">
    <property type="nucleotide sequence ID" value="NZ_FOHO01000003.1"/>
</dbReference>
<sequence>MTGVGVELLGVIAVGIGAAAVLFAGLHALRKAGLDLPRWLLPAGIGLSMIGYSVWNDYTWYGRAMDRLPAGAEVLMVGEDSQPWAPWTYLAPLTVRFAALDPATVQQNGQTRSAQIMLVERRGQTLVVPQEFDCQAGRIKPSHGDWVAATSDDPAFAAVCEEG</sequence>
<keyword evidence="1" id="KW-0472">Membrane</keyword>
<dbReference type="Proteomes" id="UP000199180">
    <property type="component" value="Unassembled WGS sequence"/>
</dbReference>